<feature type="domain" description="NADP-dependent oxidoreductase" evidence="6">
    <location>
        <begin position="21"/>
        <end position="276"/>
    </location>
</feature>
<evidence type="ECO:0000313" key="7">
    <source>
        <dbReference type="EMBL" id="EAL64977.1"/>
    </source>
</evidence>
<dbReference type="KEGG" id="ddi:DDB_G0285027"/>
<reference evidence="7 8" key="1">
    <citation type="journal article" date="2005" name="Nature">
        <title>The genome of the social amoeba Dictyostelium discoideum.</title>
        <authorList>
            <consortium name="The Dictyostelium discoideum Sequencing Consortium"/>
            <person name="Eichinger L."/>
            <person name="Pachebat J.A."/>
            <person name="Glockner G."/>
            <person name="Rajandream M.A."/>
            <person name="Sucgang R."/>
            <person name="Berriman M."/>
            <person name="Song J."/>
            <person name="Olsen R."/>
            <person name="Szafranski K."/>
            <person name="Xu Q."/>
            <person name="Tunggal B."/>
            <person name="Kummerfeld S."/>
            <person name="Madera M."/>
            <person name="Konfortov B.A."/>
            <person name="Rivero F."/>
            <person name="Bankier A.T."/>
            <person name="Lehmann R."/>
            <person name="Hamlin N."/>
            <person name="Davies R."/>
            <person name="Gaudet P."/>
            <person name="Fey P."/>
            <person name="Pilcher K."/>
            <person name="Chen G."/>
            <person name="Saunders D."/>
            <person name="Sodergren E."/>
            <person name="Davis P."/>
            <person name="Kerhornou A."/>
            <person name="Nie X."/>
            <person name="Hall N."/>
            <person name="Anjard C."/>
            <person name="Hemphill L."/>
            <person name="Bason N."/>
            <person name="Farbrother P."/>
            <person name="Desany B."/>
            <person name="Just E."/>
            <person name="Morio T."/>
            <person name="Rost R."/>
            <person name="Churcher C."/>
            <person name="Cooper J."/>
            <person name="Haydock S."/>
            <person name="van Driessche N."/>
            <person name="Cronin A."/>
            <person name="Goodhead I."/>
            <person name="Muzny D."/>
            <person name="Mourier T."/>
            <person name="Pain A."/>
            <person name="Lu M."/>
            <person name="Harper D."/>
            <person name="Lindsay R."/>
            <person name="Hauser H."/>
            <person name="James K."/>
            <person name="Quiles M."/>
            <person name="Madan Babu M."/>
            <person name="Saito T."/>
            <person name="Buchrieser C."/>
            <person name="Wardroper A."/>
            <person name="Felder M."/>
            <person name="Thangavelu M."/>
            <person name="Johnson D."/>
            <person name="Knights A."/>
            <person name="Loulseged H."/>
            <person name="Mungall K."/>
            <person name="Oliver K."/>
            <person name="Price C."/>
            <person name="Quail M.A."/>
            <person name="Urushihara H."/>
            <person name="Hernandez J."/>
            <person name="Rabbinowitsch E."/>
            <person name="Steffen D."/>
            <person name="Sanders M."/>
            <person name="Ma J."/>
            <person name="Kohara Y."/>
            <person name="Sharp S."/>
            <person name="Simmonds M."/>
            <person name="Spiegler S."/>
            <person name="Tivey A."/>
            <person name="Sugano S."/>
            <person name="White B."/>
            <person name="Walker D."/>
            <person name="Woodward J."/>
            <person name="Winckler T."/>
            <person name="Tanaka Y."/>
            <person name="Shaulsky G."/>
            <person name="Schleicher M."/>
            <person name="Weinstock G."/>
            <person name="Rosenthal A."/>
            <person name="Cox E.C."/>
            <person name="Chisholm R.L."/>
            <person name="Gibbs R."/>
            <person name="Loomis W.F."/>
            <person name="Platzer M."/>
            <person name="Kay R.R."/>
            <person name="Williams J."/>
            <person name="Dear P.H."/>
            <person name="Noegel A.A."/>
            <person name="Barrell B."/>
            <person name="Kuspa A."/>
        </authorList>
    </citation>
    <scope>NUCLEOTIDE SEQUENCE [LARGE SCALE GENOMIC DNA]</scope>
    <source>
        <strain evidence="7 8">AX4</strain>
    </source>
</reference>
<gene>
    <name evidence="7" type="primary">alrD</name>
    <name evidence="7" type="ORF">DDB_G0285027</name>
</gene>
<proteinExistence type="inferred from homology"/>
<dbReference type="GeneID" id="8624925"/>
<dbReference type="dictyBase" id="DDB_G0285027">
    <property type="gene designation" value="alrD"/>
</dbReference>
<evidence type="ECO:0000313" key="8">
    <source>
        <dbReference type="Proteomes" id="UP000002195"/>
    </source>
</evidence>
<dbReference type="CDD" id="cd19136">
    <property type="entry name" value="AKR_DrGR-like"/>
    <property type="match status" value="1"/>
</dbReference>
<dbReference type="InParanoid" id="Q54NR0"/>
<feature type="binding site" evidence="4">
    <location>
        <position position="114"/>
    </location>
    <ligand>
        <name>substrate</name>
    </ligand>
</feature>
<dbReference type="EMBL" id="AAFI02000073">
    <property type="protein sequence ID" value="EAL64977.1"/>
    <property type="molecule type" value="Genomic_DNA"/>
</dbReference>
<keyword evidence="2" id="KW-0560">Oxidoreductase</keyword>
<dbReference type="PIRSF" id="PIRSF000097">
    <property type="entry name" value="AKR"/>
    <property type="match status" value="1"/>
</dbReference>
<dbReference type="InterPro" id="IPR020471">
    <property type="entry name" value="AKR"/>
</dbReference>
<dbReference type="Proteomes" id="UP000002195">
    <property type="component" value="Unassembled WGS sequence"/>
</dbReference>
<comment type="similarity">
    <text evidence="1">Belongs to the aldo/keto reductase family.</text>
</comment>
<dbReference type="Gene3D" id="3.20.20.100">
    <property type="entry name" value="NADP-dependent oxidoreductase domain"/>
    <property type="match status" value="1"/>
</dbReference>
<dbReference type="InterPro" id="IPR036812">
    <property type="entry name" value="NAD(P)_OxRdtase_dom_sf"/>
</dbReference>
<dbReference type="InterPro" id="IPR018170">
    <property type="entry name" value="Aldo/ket_reductase_CS"/>
</dbReference>
<dbReference type="PRINTS" id="PR00069">
    <property type="entry name" value="ALDKETRDTASE"/>
</dbReference>
<protein>
    <submittedName>
        <fullName evidence="7">Aldo-keto reductase</fullName>
    </submittedName>
</protein>
<organism evidence="7 8">
    <name type="scientific">Dictyostelium discoideum</name>
    <name type="common">Social amoeba</name>
    <dbReference type="NCBI Taxonomy" id="44689"/>
    <lineage>
        <taxon>Eukaryota</taxon>
        <taxon>Amoebozoa</taxon>
        <taxon>Evosea</taxon>
        <taxon>Eumycetozoa</taxon>
        <taxon>Dictyostelia</taxon>
        <taxon>Dictyosteliales</taxon>
        <taxon>Dictyosteliaceae</taxon>
        <taxon>Dictyostelium</taxon>
    </lineage>
</organism>
<evidence type="ECO:0000256" key="2">
    <source>
        <dbReference type="ARBA" id="ARBA00023002"/>
    </source>
</evidence>
<dbReference type="SUPFAM" id="SSF51430">
    <property type="entry name" value="NAD(P)-linked oxidoreductase"/>
    <property type="match status" value="1"/>
</dbReference>
<dbReference type="Pfam" id="PF00248">
    <property type="entry name" value="Aldo_ket_red"/>
    <property type="match status" value="1"/>
</dbReference>
<evidence type="ECO:0000256" key="3">
    <source>
        <dbReference type="PIRSR" id="PIRSR000097-1"/>
    </source>
</evidence>
<dbReference type="eggNOG" id="KOG1577">
    <property type="taxonomic scope" value="Eukaryota"/>
</dbReference>
<evidence type="ECO:0000256" key="4">
    <source>
        <dbReference type="PIRSR" id="PIRSR000097-2"/>
    </source>
</evidence>
<dbReference type="PaxDb" id="44689-DDB0231290"/>
<dbReference type="InterPro" id="IPR023210">
    <property type="entry name" value="NADP_OxRdtase_dom"/>
</dbReference>
<dbReference type="PhylomeDB" id="Q54NR0"/>
<feature type="active site" description="Proton donor" evidence="3">
    <location>
        <position position="52"/>
    </location>
</feature>
<dbReference type="FunFam" id="3.20.20.100:FF:000015">
    <property type="entry name" value="Oxidoreductase, aldo/keto reductase family"/>
    <property type="match status" value="1"/>
</dbReference>
<dbReference type="AlphaFoldDB" id="Q54NR0"/>
<dbReference type="GO" id="GO:0016491">
    <property type="term" value="F:oxidoreductase activity"/>
    <property type="evidence" value="ECO:0007669"/>
    <property type="project" value="UniProtKB-KW"/>
</dbReference>
<dbReference type="HOGENOM" id="CLU_023205_0_1_1"/>
<dbReference type="PANTHER" id="PTHR43827:SF9">
    <property type="entry name" value="ALDO-KETO REDUCTASE"/>
    <property type="match status" value="1"/>
</dbReference>
<dbReference type="OMA" id="ACATNQV"/>
<keyword evidence="8" id="KW-1185">Reference proteome</keyword>
<evidence type="ECO:0000256" key="5">
    <source>
        <dbReference type="PIRSR" id="PIRSR000097-3"/>
    </source>
</evidence>
<dbReference type="PROSITE" id="PS00062">
    <property type="entry name" value="ALDOKETO_REDUCTASE_2"/>
    <property type="match status" value="1"/>
</dbReference>
<dbReference type="SMR" id="Q54NR0"/>
<dbReference type="PROSITE" id="PS00063">
    <property type="entry name" value="ALDOKETO_REDUCTASE_3"/>
    <property type="match status" value="1"/>
</dbReference>
<dbReference type="VEuPathDB" id="AmoebaDB:DDB_G0285027"/>
<dbReference type="PANTHER" id="PTHR43827">
    <property type="entry name" value="2,5-DIKETO-D-GLUCONIC ACID REDUCTASE"/>
    <property type="match status" value="1"/>
</dbReference>
<dbReference type="STRING" id="44689.Q54NR0"/>
<feature type="site" description="Lowers pKa of active site Tyr" evidence="5">
    <location>
        <position position="81"/>
    </location>
</feature>
<evidence type="ECO:0000259" key="6">
    <source>
        <dbReference type="Pfam" id="PF00248"/>
    </source>
</evidence>
<sequence>MNIKSKIKLNNGIEMPLFGIGTYQIKSIDMERVLREAIIDNGYILIDTASSYRQEEAIGDCLKKIFEEGKIKREDLFITTKSSTSEHGYDKAIEACNNSLKRLQLDYVDLYLIHWPGQAGNQPSSPKNSEARAETWKAFQQLYKDKKVRSIGVSNYTINHLTELLSSPNLQIKPAVNQVEFHPFLYQKDLFEFCKKNHIILEAYSSLTRGEKLNDDLIVEYAKSLGKTRAQLMLRWALQKGIVVIPKSTNSERIKENCSLYDFEIPNEIMEKLDSMGNEKRICWDPTVVL</sequence>
<evidence type="ECO:0000256" key="1">
    <source>
        <dbReference type="ARBA" id="ARBA00007905"/>
    </source>
</evidence>
<name>Q54NR0_DICDI</name>
<accession>Q54NR0</accession>
<comment type="caution">
    <text evidence="7">The sequence shown here is derived from an EMBL/GenBank/DDBJ whole genome shotgun (WGS) entry which is preliminary data.</text>
</comment>
<dbReference type="RefSeq" id="XP_640007.1">
    <property type="nucleotide sequence ID" value="XM_634915.1"/>
</dbReference>